<organism evidence="1 2">
    <name type="scientific">Favolaschia claudopus</name>
    <dbReference type="NCBI Taxonomy" id="2862362"/>
    <lineage>
        <taxon>Eukaryota</taxon>
        <taxon>Fungi</taxon>
        <taxon>Dikarya</taxon>
        <taxon>Basidiomycota</taxon>
        <taxon>Agaricomycotina</taxon>
        <taxon>Agaricomycetes</taxon>
        <taxon>Agaricomycetidae</taxon>
        <taxon>Agaricales</taxon>
        <taxon>Marasmiineae</taxon>
        <taxon>Mycenaceae</taxon>
        <taxon>Favolaschia</taxon>
    </lineage>
</organism>
<name>A0AAW0BVF9_9AGAR</name>
<evidence type="ECO:0000313" key="2">
    <source>
        <dbReference type="Proteomes" id="UP001362999"/>
    </source>
</evidence>
<dbReference type="Gene3D" id="3.80.10.10">
    <property type="entry name" value="Ribonuclease Inhibitor"/>
    <property type="match status" value="1"/>
</dbReference>
<dbReference type="AlphaFoldDB" id="A0AAW0BVF9"/>
<sequence length="286" mass="32259">MSGAPVFPPEIEREVFECAALSLCGTIPNLLLVAHRVHQWIEPILYRIVRINTGNIDMVHSLFTAMSSKPPQFFQNSVRHLSIEDTHSTSTAARNELLSLCTGLTTFGCSNSLVNSSLLPILAQSRVEKLSISLTDLFYPNPVDPTHSVFSALTHLDLFVGHGEESMLPDVSLFPSLTHLCVDTEVARDAALKVLERCPRLQLLLIQWPINDQEWYVSSQEPCEYDVRFVIGVYDNYWGEWEAEAKGLSKFWREADEFVLCKRRGEIPCTRMCSACGLLLSLERIM</sequence>
<evidence type="ECO:0000313" key="1">
    <source>
        <dbReference type="EMBL" id="KAK7030214.1"/>
    </source>
</evidence>
<keyword evidence="2" id="KW-1185">Reference proteome</keyword>
<proteinExistence type="predicted"/>
<dbReference type="SUPFAM" id="SSF52047">
    <property type="entry name" value="RNI-like"/>
    <property type="match status" value="1"/>
</dbReference>
<protein>
    <submittedName>
        <fullName evidence="1">Tyrosinase central domain-containing protein</fullName>
    </submittedName>
</protein>
<comment type="caution">
    <text evidence="1">The sequence shown here is derived from an EMBL/GenBank/DDBJ whole genome shotgun (WGS) entry which is preliminary data.</text>
</comment>
<dbReference type="InterPro" id="IPR032675">
    <property type="entry name" value="LRR_dom_sf"/>
</dbReference>
<gene>
    <name evidence="1" type="ORF">R3P38DRAFT_2622149</name>
</gene>
<reference evidence="1 2" key="1">
    <citation type="journal article" date="2024" name="J Genomics">
        <title>Draft genome sequencing and assembly of Favolaschia claudopus CIRM-BRFM 2984 isolated from oak limbs.</title>
        <authorList>
            <person name="Navarro D."/>
            <person name="Drula E."/>
            <person name="Chaduli D."/>
            <person name="Cazenave R."/>
            <person name="Ahrendt S."/>
            <person name="Wang J."/>
            <person name="Lipzen A."/>
            <person name="Daum C."/>
            <person name="Barry K."/>
            <person name="Grigoriev I.V."/>
            <person name="Favel A."/>
            <person name="Rosso M.N."/>
            <person name="Martin F."/>
        </authorList>
    </citation>
    <scope>NUCLEOTIDE SEQUENCE [LARGE SCALE GENOMIC DNA]</scope>
    <source>
        <strain evidence="1 2">CIRM-BRFM 2984</strain>
    </source>
</reference>
<dbReference type="Proteomes" id="UP001362999">
    <property type="component" value="Unassembled WGS sequence"/>
</dbReference>
<accession>A0AAW0BVF9</accession>
<dbReference type="EMBL" id="JAWWNJ010000026">
    <property type="protein sequence ID" value="KAK7030214.1"/>
    <property type="molecule type" value="Genomic_DNA"/>
</dbReference>